<sequence length="438" mass="49331">MSNPSTIPAESSVATGEYQLTRMEAELKRGIEEALVQRKVQYKIRMAVSIYFEDDSTGGAEDSDIFIETATSSLNILPAFTVQIKIPKGEPAELFWQTEILSNIASIERVGRKRNEDTLILFHYAGHASSEGRKLSFSPQGESVDASLMLNWGTIVSSFALFSPKTDIACIIDCCGSGLVINHDYAPVPKTGLRTLEVLTSAKPDEKVFRRPEGELLRSLDEFYTEIEKRSGAQGSSTPSQAEFKRHRSSFTSKVCSQFRQLQQEEETINLGEVWERINQFKLVSDTSPMHNKVWGKARIIISRPVKKEKLKPLQERIEPKEGQASGSLPPVRRSRIMLRLMFPGEYTTDKIREICDWFRLMPDYCETDVEFVGETNSSLIILTILPAYELLIHKLAERHGATVENICNHVFGRNMAHSIVSSWGRVPAGENISEEPR</sequence>
<reference evidence="1 2" key="1">
    <citation type="journal article" date="2013" name="PLoS Genet.">
        <title>Genomic mechanisms accounting for the adaptation to parasitism in nematode-trapping fungi.</title>
        <authorList>
            <person name="Meerupati T."/>
            <person name="Andersson K.M."/>
            <person name="Friman E."/>
            <person name="Kumar D."/>
            <person name="Tunlid A."/>
            <person name="Ahren D."/>
        </authorList>
    </citation>
    <scope>NUCLEOTIDE SEQUENCE [LARGE SCALE GENOMIC DNA]</scope>
    <source>
        <strain evidence="1 2">CBS 200.50</strain>
    </source>
</reference>
<name>S8A2T2_DACHA</name>
<dbReference type="Proteomes" id="UP000015100">
    <property type="component" value="Unassembled WGS sequence"/>
</dbReference>
<dbReference type="AlphaFoldDB" id="S8A2T2"/>
<gene>
    <name evidence="1" type="ORF">H072_9095</name>
</gene>
<dbReference type="STRING" id="1284197.S8A2T2"/>
<protein>
    <submittedName>
        <fullName evidence="1">Uncharacterized protein</fullName>
    </submittedName>
</protein>
<organism evidence="1 2">
    <name type="scientific">Dactylellina haptotyla (strain CBS 200.50)</name>
    <name type="common">Nematode-trapping fungus</name>
    <name type="synonym">Monacrosporium haptotylum</name>
    <dbReference type="NCBI Taxonomy" id="1284197"/>
    <lineage>
        <taxon>Eukaryota</taxon>
        <taxon>Fungi</taxon>
        <taxon>Dikarya</taxon>
        <taxon>Ascomycota</taxon>
        <taxon>Pezizomycotina</taxon>
        <taxon>Orbiliomycetes</taxon>
        <taxon>Orbiliales</taxon>
        <taxon>Orbiliaceae</taxon>
        <taxon>Dactylellina</taxon>
    </lineage>
</organism>
<evidence type="ECO:0000313" key="2">
    <source>
        <dbReference type="Proteomes" id="UP000015100"/>
    </source>
</evidence>
<dbReference type="OrthoDB" id="4760831at2759"/>
<comment type="caution">
    <text evidence="1">The sequence shown here is derived from an EMBL/GenBank/DDBJ whole genome shotgun (WGS) entry which is preliminary data.</text>
</comment>
<evidence type="ECO:0000313" key="1">
    <source>
        <dbReference type="EMBL" id="EPS37305.1"/>
    </source>
</evidence>
<dbReference type="HOGENOM" id="CLU_688822_0_0_1"/>
<proteinExistence type="predicted"/>
<reference evidence="2" key="2">
    <citation type="submission" date="2013-04" db="EMBL/GenBank/DDBJ databases">
        <title>Genomic mechanisms accounting for the adaptation to parasitism in nematode-trapping fungi.</title>
        <authorList>
            <person name="Ahren D.G."/>
        </authorList>
    </citation>
    <scope>NUCLEOTIDE SEQUENCE [LARGE SCALE GENOMIC DNA]</scope>
    <source>
        <strain evidence="2">CBS 200.50</strain>
    </source>
</reference>
<dbReference type="EMBL" id="AQGS01000677">
    <property type="protein sequence ID" value="EPS37305.1"/>
    <property type="molecule type" value="Genomic_DNA"/>
</dbReference>
<accession>S8A2T2</accession>
<keyword evidence="2" id="KW-1185">Reference proteome</keyword>